<protein>
    <submittedName>
        <fullName evidence="2">Uncharacterized protein</fullName>
    </submittedName>
</protein>
<evidence type="ECO:0000256" key="1">
    <source>
        <dbReference type="SAM" id="SignalP"/>
    </source>
</evidence>
<geneLocation type="plasmid" evidence="3"/>
<keyword evidence="1" id="KW-0732">Signal</keyword>
<sequence>MRLTNLVGKTSFVFAAVAAALVAGSGSAIAASALQQVGLTGSNSTGYCVRFYVEGSTKDVQPNKSQYWGNAIANKQYMASVFKGTCGGKALWNTWYTTDGHAQQTWTVVNAKAIQQ</sequence>
<accession>F6G8P3</accession>
<dbReference type="Proteomes" id="UP000007953">
    <property type="component" value="Plasmid megaplasmid"/>
</dbReference>
<dbReference type="GeneID" id="61364320"/>
<keyword evidence="2" id="KW-0614">Plasmid</keyword>
<dbReference type="AlphaFoldDB" id="F6G8P3"/>
<proteinExistence type="predicted"/>
<dbReference type="RefSeq" id="WP_014618898.1">
    <property type="nucleotide sequence ID" value="NC_017575.1"/>
</dbReference>
<evidence type="ECO:0000313" key="2">
    <source>
        <dbReference type="EMBL" id="AEG71262.1"/>
    </source>
</evidence>
<dbReference type="PATRIC" id="fig|1031711.3.peg.3841"/>
<dbReference type="KEGG" id="rsn:RSPO_m00624"/>
<feature type="chain" id="PRO_5003339874" evidence="1">
    <location>
        <begin position="31"/>
        <end position="116"/>
    </location>
</feature>
<name>F6G8P3_RALS8</name>
<feature type="signal peptide" evidence="1">
    <location>
        <begin position="1"/>
        <end position="30"/>
    </location>
</feature>
<organism evidence="2 3">
    <name type="scientific">Ralstonia solanacearum (strain Po82)</name>
    <dbReference type="NCBI Taxonomy" id="1031711"/>
    <lineage>
        <taxon>Bacteria</taxon>
        <taxon>Pseudomonadati</taxon>
        <taxon>Pseudomonadota</taxon>
        <taxon>Betaproteobacteria</taxon>
        <taxon>Burkholderiales</taxon>
        <taxon>Burkholderiaceae</taxon>
        <taxon>Ralstonia</taxon>
        <taxon>Ralstonia solanacearum species complex</taxon>
    </lineage>
</organism>
<dbReference type="HOGENOM" id="CLU_148671_0_0_4"/>
<evidence type="ECO:0000313" key="3">
    <source>
        <dbReference type="Proteomes" id="UP000007953"/>
    </source>
</evidence>
<gene>
    <name evidence="2" type="ordered locus">RSPO_m00624</name>
</gene>
<dbReference type="EMBL" id="CP002820">
    <property type="protein sequence ID" value="AEG71262.1"/>
    <property type="molecule type" value="Genomic_DNA"/>
</dbReference>
<reference evidence="2 3" key="1">
    <citation type="journal article" date="2011" name="J. Bacteriol.">
        <title>Complete genome sequence of the plant pathogen Ralstonia solanacearum strain Po82.</title>
        <authorList>
            <person name="Xu J."/>
            <person name="Zheng H.J."/>
            <person name="Liu L."/>
            <person name="Pan Z.C."/>
            <person name="Prior P."/>
            <person name="Tang B."/>
            <person name="Xu J.S."/>
            <person name="Zhang H."/>
            <person name="Tian Q."/>
            <person name="Zhang L.Q."/>
            <person name="Feng J."/>
        </authorList>
    </citation>
    <scope>NUCLEOTIDE SEQUENCE [LARGE SCALE GENOMIC DNA]</scope>
    <source>
        <strain evidence="3">Po82</strain>
    </source>
</reference>